<evidence type="ECO:0000313" key="3">
    <source>
        <dbReference type="Proteomes" id="UP000257109"/>
    </source>
</evidence>
<proteinExistence type="predicted"/>
<feature type="compositionally biased region" description="Polar residues" evidence="1">
    <location>
        <begin position="408"/>
        <end position="428"/>
    </location>
</feature>
<feature type="region of interest" description="Disordered" evidence="1">
    <location>
        <begin position="28"/>
        <end position="55"/>
    </location>
</feature>
<dbReference type="OrthoDB" id="1424255at2759"/>
<evidence type="ECO:0000256" key="1">
    <source>
        <dbReference type="SAM" id="MobiDB-lite"/>
    </source>
</evidence>
<dbReference type="InterPro" id="IPR021109">
    <property type="entry name" value="Peptidase_aspartic_dom_sf"/>
</dbReference>
<feature type="region of interest" description="Disordered" evidence="1">
    <location>
        <begin position="402"/>
        <end position="458"/>
    </location>
</feature>
<gene>
    <name evidence="2" type="ORF">CR513_05184</name>
</gene>
<name>A0A371I5K4_MUCPR</name>
<feature type="non-terminal residue" evidence="2">
    <location>
        <position position="1"/>
    </location>
</feature>
<keyword evidence="3" id="KW-1185">Reference proteome</keyword>
<evidence type="ECO:0000313" key="2">
    <source>
        <dbReference type="EMBL" id="RDY10316.1"/>
    </source>
</evidence>
<reference evidence="2" key="1">
    <citation type="submission" date="2018-05" db="EMBL/GenBank/DDBJ databases">
        <title>Draft genome of Mucuna pruriens seed.</title>
        <authorList>
            <person name="Nnadi N.E."/>
            <person name="Vos R."/>
            <person name="Hasami M.H."/>
            <person name="Devisetty U.K."/>
            <person name="Aguiy J.C."/>
        </authorList>
    </citation>
    <scope>NUCLEOTIDE SEQUENCE [LARGE SCALE GENOMIC DNA]</scope>
    <source>
        <strain evidence="2">JCA_2017</strain>
    </source>
</reference>
<dbReference type="Gene3D" id="2.40.70.10">
    <property type="entry name" value="Acid Proteases"/>
    <property type="match status" value="1"/>
</dbReference>
<dbReference type="Proteomes" id="UP000257109">
    <property type="component" value="Unassembled WGS sequence"/>
</dbReference>
<dbReference type="CDD" id="cd00303">
    <property type="entry name" value="retropepsin_like"/>
    <property type="match status" value="1"/>
</dbReference>
<dbReference type="EMBL" id="QJKJ01000864">
    <property type="protein sequence ID" value="RDY10316.1"/>
    <property type="molecule type" value="Genomic_DNA"/>
</dbReference>
<organism evidence="2 3">
    <name type="scientific">Mucuna pruriens</name>
    <name type="common">Velvet bean</name>
    <name type="synonym">Dolichos pruriens</name>
    <dbReference type="NCBI Taxonomy" id="157652"/>
    <lineage>
        <taxon>Eukaryota</taxon>
        <taxon>Viridiplantae</taxon>
        <taxon>Streptophyta</taxon>
        <taxon>Embryophyta</taxon>
        <taxon>Tracheophyta</taxon>
        <taxon>Spermatophyta</taxon>
        <taxon>Magnoliopsida</taxon>
        <taxon>eudicotyledons</taxon>
        <taxon>Gunneridae</taxon>
        <taxon>Pentapetalae</taxon>
        <taxon>rosids</taxon>
        <taxon>fabids</taxon>
        <taxon>Fabales</taxon>
        <taxon>Fabaceae</taxon>
        <taxon>Papilionoideae</taxon>
        <taxon>50 kb inversion clade</taxon>
        <taxon>NPAAA clade</taxon>
        <taxon>indigoferoid/millettioid clade</taxon>
        <taxon>Phaseoleae</taxon>
        <taxon>Mucuna</taxon>
    </lineage>
</organism>
<sequence>MAKKESAPVVEKLTALAISEKEMAKWKVDNATANKKGKTSAPPPPPPLPSQSKGKVVVTSRPSLPLGGLSCFMASPTTQSLWGPSFDARGFFLVSRISQHDRGFGDNSFDMMTIGGVVSALTKNEELTTSTSRALPRKCRDSGIFSVSCTIGDCTFVDVMLDLGASINVMLASIYRSLNFGDLEPTRMTIQLANRNIVQPLGVLKDVLVQVNELIFSADFYVLDMEDETSKKESTLNLGRPFLMTARTKIDVHVGTLLMEFGDTLHPTEDHFLFSIDVIEELVEEYCQASSSSGDMEALAGSTNENSCLGVAVDKIDPKEVQDPPNSEDKHSDVADLDFEVELFELLDQVYNQEHSKCTNDAKVKVAETEETPIAQLVTIFMVEIKSAREGRVKGEIKVNSAKKSNRNGHTLSEVISTNEDQTQTRVKINTPPGPDSKAAQEVKVDFDPTRTEATELS</sequence>
<dbReference type="AlphaFoldDB" id="A0A371I5K4"/>
<comment type="caution">
    <text evidence="2">The sequence shown here is derived from an EMBL/GenBank/DDBJ whole genome shotgun (WGS) entry which is preliminary data.</text>
</comment>
<accession>A0A371I5K4</accession>
<feature type="compositionally biased region" description="Basic and acidic residues" evidence="1">
    <location>
        <begin position="439"/>
        <end position="458"/>
    </location>
</feature>
<dbReference type="PANTHER" id="PTHR33067:SF15">
    <property type="entry name" value="RNA-DIRECTED DNA POLYMERASE"/>
    <property type="match status" value="1"/>
</dbReference>
<protein>
    <submittedName>
        <fullName evidence="2">Uncharacterized protein</fullName>
    </submittedName>
</protein>
<dbReference type="PANTHER" id="PTHR33067">
    <property type="entry name" value="RNA-DIRECTED DNA POLYMERASE-RELATED"/>
    <property type="match status" value="1"/>
</dbReference>